<sequence>MNNSSTLNTPSETPRETSPNEIIPKDKVIGDNKVTVEDNKVLPWDKTDHEIKIRSFSGYTIKLNGWIRHDIRNQRLKETKKNEAKEKDKEINNADKEKDEINKESKETTKEQDGSKDKNI</sequence>
<feature type="region of interest" description="Disordered" evidence="1">
    <location>
        <begin position="1"/>
        <end position="29"/>
    </location>
</feature>
<reference evidence="3" key="1">
    <citation type="submission" date="2023-07" db="EMBL/GenBank/DDBJ databases">
        <title>A draft genome of Kazachstania heterogenica Y-27499.</title>
        <authorList>
            <person name="Donic C."/>
            <person name="Kralova J.S."/>
            <person name="Fidel L."/>
            <person name="Ben-Dor S."/>
            <person name="Jung S."/>
        </authorList>
    </citation>
    <scope>NUCLEOTIDE SEQUENCE [LARGE SCALE GENOMIC DNA]</scope>
    <source>
        <strain evidence="3">Y27499</strain>
    </source>
</reference>
<evidence type="ECO:0000313" key="3">
    <source>
        <dbReference type="Proteomes" id="UP001306508"/>
    </source>
</evidence>
<protein>
    <submittedName>
        <fullName evidence="2">Uncharacterized protein</fullName>
    </submittedName>
</protein>
<dbReference type="Proteomes" id="UP001306508">
    <property type="component" value="Unassembled WGS sequence"/>
</dbReference>
<keyword evidence="3" id="KW-1185">Reference proteome</keyword>
<evidence type="ECO:0000256" key="1">
    <source>
        <dbReference type="SAM" id="MobiDB-lite"/>
    </source>
</evidence>
<organism evidence="2 3">
    <name type="scientific">Arxiozyma heterogenica</name>
    <dbReference type="NCBI Taxonomy" id="278026"/>
    <lineage>
        <taxon>Eukaryota</taxon>
        <taxon>Fungi</taxon>
        <taxon>Dikarya</taxon>
        <taxon>Ascomycota</taxon>
        <taxon>Saccharomycotina</taxon>
        <taxon>Saccharomycetes</taxon>
        <taxon>Saccharomycetales</taxon>
        <taxon>Saccharomycetaceae</taxon>
        <taxon>Arxiozyma</taxon>
    </lineage>
</organism>
<name>A0AAN7ZRY0_9SACH</name>
<proteinExistence type="predicted"/>
<comment type="caution">
    <text evidence="2">The sequence shown here is derived from an EMBL/GenBank/DDBJ whole genome shotgun (WGS) entry which is preliminary data.</text>
</comment>
<feature type="region of interest" description="Disordered" evidence="1">
    <location>
        <begin position="72"/>
        <end position="120"/>
    </location>
</feature>
<feature type="compositionally biased region" description="Polar residues" evidence="1">
    <location>
        <begin position="1"/>
        <end position="20"/>
    </location>
</feature>
<evidence type="ECO:0000313" key="2">
    <source>
        <dbReference type="EMBL" id="KAK5778784.1"/>
    </source>
</evidence>
<accession>A0AAN7ZRY0</accession>
<dbReference type="EMBL" id="JAWIZZ010000051">
    <property type="protein sequence ID" value="KAK5778784.1"/>
    <property type="molecule type" value="Genomic_DNA"/>
</dbReference>
<gene>
    <name evidence="2" type="ORF">RI543_003707</name>
</gene>
<dbReference type="AlphaFoldDB" id="A0AAN7ZRY0"/>